<feature type="compositionally biased region" description="Basic and acidic residues" evidence="1">
    <location>
        <begin position="28"/>
        <end position="42"/>
    </location>
</feature>
<dbReference type="Proteomes" id="UP000236316">
    <property type="component" value="Segment"/>
</dbReference>
<dbReference type="EMBL" id="LT906555">
    <property type="protein sequence ID" value="SNW62825.1"/>
    <property type="molecule type" value="Genomic_DNA"/>
</dbReference>
<proteinExistence type="predicted"/>
<accession>A0A2I2L5J5</accession>
<dbReference type="GeneID" id="35382763"/>
<keyword evidence="3" id="KW-1185">Reference proteome</keyword>
<sequence>MTNSASLLTSGDRMGRTLSVTNPSIVNIRERTRSRSPPRDASLRSSPRSARRTNSVGLIGKDAYNYEQYAKYEESPSCFLDGRYFNKVLSFYKGLVKDPLKIKIKVKNGGLSVGVHVHNLEKLVTGNEVKVLRVVIKYKQKGKDDDGVKGVKHCNLLIIDPVEKKLWRFDPMPIGGNAGGNKYNELVSNAIKSAVSSVIGYEYNEVRLDNVEQAPEYCKAGGFCNAYVLKYALDYINGKQYNPSDIRRFMAWVEKNYTLPEGSVEDEYSTDGALLGGLLGGTTGAVLGGIAGGPVGFLGGAALGGLGGATLGGLASGPNQYYY</sequence>
<feature type="region of interest" description="Disordered" evidence="1">
    <location>
        <begin position="1"/>
        <end position="54"/>
    </location>
</feature>
<reference evidence="2" key="1">
    <citation type="submission" date="2017-08" db="EMBL/GenBank/DDBJ databases">
        <authorList>
            <consortium name="Urmite Genomes"/>
        </authorList>
    </citation>
    <scope>NUCLEOTIDE SEQUENCE [LARGE SCALE GENOMIC DNA]</scope>
    <source>
        <strain evidence="2">IHUMI-LCC2</strain>
    </source>
</reference>
<name>A0A2I2L5J5_9VIRU</name>
<dbReference type="RefSeq" id="YP_009449127.1">
    <property type="nucleotide sequence ID" value="NC_036594.1"/>
</dbReference>
<protein>
    <submittedName>
        <fullName evidence="2">Uncharacterized protein</fullName>
    </submittedName>
</protein>
<evidence type="ECO:0000313" key="3">
    <source>
        <dbReference type="Proteomes" id="UP000236316"/>
    </source>
</evidence>
<evidence type="ECO:0000313" key="2">
    <source>
        <dbReference type="EMBL" id="SNW62825.1"/>
    </source>
</evidence>
<organism evidence="2">
    <name type="scientific">Orpheovirus IHUMI-LCC2</name>
    <dbReference type="NCBI Taxonomy" id="2023057"/>
    <lineage>
        <taxon>Viruses</taxon>
        <taxon>Varidnaviria</taxon>
        <taxon>Bamfordvirae</taxon>
        <taxon>Nucleocytoviricota</taxon>
        <taxon>Megaviricetes</taxon>
        <taxon>Pimascovirales</taxon>
        <taxon>Ocovirineae</taxon>
        <taxon>Orpheoviridae</taxon>
        <taxon>Alphaorpheovirus</taxon>
        <taxon>Alphaorpheovirus massiliense</taxon>
    </lineage>
</organism>
<evidence type="ECO:0000256" key="1">
    <source>
        <dbReference type="SAM" id="MobiDB-lite"/>
    </source>
</evidence>
<dbReference type="KEGG" id="vg:35382763"/>
<gene>
    <name evidence="2" type="ORF">ORPV_921</name>
</gene>